<feature type="signal peptide" evidence="1">
    <location>
        <begin position="1"/>
        <end position="21"/>
    </location>
</feature>
<dbReference type="Proteomes" id="UP001174909">
    <property type="component" value="Unassembled WGS sequence"/>
</dbReference>
<organism evidence="2 3">
    <name type="scientific">Geodia barretti</name>
    <name type="common">Barrett's horny sponge</name>
    <dbReference type="NCBI Taxonomy" id="519541"/>
    <lineage>
        <taxon>Eukaryota</taxon>
        <taxon>Metazoa</taxon>
        <taxon>Porifera</taxon>
        <taxon>Demospongiae</taxon>
        <taxon>Heteroscleromorpha</taxon>
        <taxon>Tetractinellida</taxon>
        <taxon>Astrophorina</taxon>
        <taxon>Geodiidae</taxon>
        <taxon>Geodia</taxon>
    </lineage>
</organism>
<gene>
    <name evidence="2" type="ORF">GBAR_LOCUS12457</name>
</gene>
<comment type="caution">
    <text evidence="2">The sequence shown here is derived from an EMBL/GenBank/DDBJ whole genome shotgun (WGS) entry which is preliminary data.</text>
</comment>
<keyword evidence="3" id="KW-1185">Reference proteome</keyword>
<sequence length="220" mass="24569">MFKIRISPGLLCCLLFRLVWGHSCPNSSIPQSEASNTSDPRWRVLSGLDATAIYTLYSQYREMAEPPLVNTTNYQGAGDGASADEDLDSVIDSVCKLVSLYELVSSTNSGNNLHIVLSANLEDSCNWLHHLISSRLHVSASAEYQALSASCSPDGTTRLHHYCLERKIRTETLRLLVHRTLLDSLHTYYAEHPVLATQPRDWLRSTSIPAEQQSRILDII</sequence>
<reference evidence="2" key="1">
    <citation type="submission" date="2023-03" db="EMBL/GenBank/DDBJ databases">
        <authorList>
            <person name="Steffen K."/>
            <person name="Cardenas P."/>
        </authorList>
    </citation>
    <scope>NUCLEOTIDE SEQUENCE</scope>
</reference>
<keyword evidence="1" id="KW-0732">Signal</keyword>
<protein>
    <submittedName>
        <fullName evidence="2">Uncharacterized protein</fullName>
    </submittedName>
</protein>
<evidence type="ECO:0000313" key="2">
    <source>
        <dbReference type="EMBL" id="CAI8020894.1"/>
    </source>
</evidence>
<dbReference type="AlphaFoldDB" id="A0AA35S065"/>
<evidence type="ECO:0000256" key="1">
    <source>
        <dbReference type="SAM" id="SignalP"/>
    </source>
</evidence>
<name>A0AA35S065_GEOBA</name>
<feature type="chain" id="PRO_5041431811" evidence="1">
    <location>
        <begin position="22"/>
        <end position="220"/>
    </location>
</feature>
<proteinExistence type="predicted"/>
<dbReference type="EMBL" id="CASHTH010001855">
    <property type="protein sequence ID" value="CAI8020894.1"/>
    <property type="molecule type" value="Genomic_DNA"/>
</dbReference>
<accession>A0AA35S065</accession>
<evidence type="ECO:0000313" key="3">
    <source>
        <dbReference type="Proteomes" id="UP001174909"/>
    </source>
</evidence>